<dbReference type="Gene3D" id="3.30.910.20">
    <property type="entry name" value="Skp domain"/>
    <property type="match status" value="1"/>
</dbReference>
<accession>A0A316DGL7</accession>
<dbReference type="PANTHER" id="PTHR35089">
    <property type="entry name" value="CHAPERONE PROTEIN SKP"/>
    <property type="match status" value="1"/>
</dbReference>
<dbReference type="SUPFAM" id="SSF111384">
    <property type="entry name" value="OmpH-like"/>
    <property type="match status" value="1"/>
</dbReference>
<evidence type="ECO:0000256" key="1">
    <source>
        <dbReference type="ARBA" id="ARBA00009091"/>
    </source>
</evidence>
<dbReference type="SMART" id="SM00935">
    <property type="entry name" value="OmpH"/>
    <property type="match status" value="1"/>
</dbReference>
<dbReference type="GO" id="GO:0051082">
    <property type="term" value="F:unfolded protein binding"/>
    <property type="evidence" value="ECO:0007669"/>
    <property type="project" value="InterPro"/>
</dbReference>
<evidence type="ECO:0000313" key="5">
    <source>
        <dbReference type="Proteomes" id="UP000245489"/>
    </source>
</evidence>
<sequence>MKKLSLIVFGGLLAIGTLSCDKAENKGTAATSSTTTKSDAEKKTVYVNTDSLLANYQFYKDAQKEFENKGYRLQVDLGQRERGLQGELQAIQQRAQTMTQAELQGADIMLKKKGAELQQYSQQRQQALANEQAKKMQELYANIREYIKKHNAENNFEFVLGYTTAGGGILYADESADRTKEIVDGLNKEYAETKKSAPAKK</sequence>
<dbReference type="GO" id="GO:0050821">
    <property type="term" value="P:protein stabilization"/>
    <property type="evidence" value="ECO:0007669"/>
    <property type="project" value="TreeGrafter"/>
</dbReference>
<dbReference type="PANTHER" id="PTHR35089:SF1">
    <property type="entry name" value="CHAPERONE PROTEIN SKP"/>
    <property type="match status" value="1"/>
</dbReference>
<dbReference type="AlphaFoldDB" id="A0A316DGL7"/>
<reference evidence="4 5" key="1">
    <citation type="submission" date="2018-05" db="EMBL/GenBank/DDBJ databases">
        <title>Genomic Encyclopedia of Archaeal and Bacterial Type Strains, Phase II (KMG-II): from individual species to whole genera.</title>
        <authorList>
            <person name="Goeker M."/>
        </authorList>
    </citation>
    <scope>NUCLEOTIDE SEQUENCE [LARGE SCALE GENOMIC DNA]</scope>
    <source>
        <strain evidence="4 5">DSM 22214</strain>
    </source>
</reference>
<dbReference type="GO" id="GO:0005829">
    <property type="term" value="C:cytosol"/>
    <property type="evidence" value="ECO:0007669"/>
    <property type="project" value="TreeGrafter"/>
</dbReference>
<dbReference type="PROSITE" id="PS51257">
    <property type="entry name" value="PROKAR_LIPOPROTEIN"/>
    <property type="match status" value="1"/>
</dbReference>
<dbReference type="OrthoDB" id="1493259at2"/>
<keyword evidence="5" id="KW-1185">Reference proteome</keyword>
<dbReference type="InterPro" id="IPR024930">
    <property type="entry name" value="Skp_dom_sf"/>
</dbReference>
<evidence type="ECO:0000256" key="3">
    <source>
        <dbReference type="SAM" id="Coils"/>
    </source>
</evidence>
<protein>
    <submittedName>
        <fullName evidence="4">Periplasmic chaperone for outer membrane proteins Skp</fullName>
    </submittedName>
</protein>
<evidence type="ECO:0000313" key="4">
    <source>
        <dbReference type="EMBL" id="PWK16662.1"/>
    </source>
</evidence>
<comment type="caution">
    <text evidence="4">The sequence shown here is derived from an EMBL/GenBank/DDBJ whole genome shotgun (WGS) entry which is preliminary data.</text>
</comment>
<gene>
    <name evidence="4" type="ORF">LV89_04878</name>
</gene>
<feature type="coiled-coil region" evidence="3">
    <location>
        <begin position="110"/>
        <end position="153"/>
    </location>
</feature>
<dbReference type="Proteomes" id="UP000245489">
    <property type="component" value="Unassembled WGS sequence"/>
</dbReference>
<evidence type="ECO:0000256" key="2">
    <source>
        <dbReference type="ARBA" id="ARBA00022729"/>
    </source>
</evidence>
<dbReference type="Pfam" id="PF03938">
    <property type="entry name" value="OmpH"/>
    <property type="match status" value="1"/>
</dbReference>
<dbReference type="InterPro" id="IPR005632">
    <property type="entry name" value="Chaperone_Skp"/>
</dbReference>
<keyword evidence="2" id="KW-0732">Signal</keyword>
<dbReference type="EMBL" id="QGGO01000049">
    <property type="protein sequence ID" value="PWK16662.1"/>
    <property type="molecule type" value="Genomic_DNA"/>
</dbReference>
<keyword evidence="3" id="KW-0175">Coiled coil</keyword>
<organism evidence="4 5">
    <name type="scientific">Arcicella aurantiaca</name>
    <dbReference type="NCBI Taxonomy" id="591202"/>
    <lineage>
        <taxon>Bacteria</taxon>
        <taxon>Pseudomonadati</taxon>
        <taxon>Bacteroidota</taxon>
        <taxon>Cytophagia</taxon>
        <taxon>Cytophagales</taxon>
        <taxon>Flectobacillaceae</taxon>
        <taxon>Arcicella</taxon>
    </lineage>
</organism>
<proteinExistence type="inferred from homology"/>
<comment type="similarity">
    <text evidence="1">Belongs to the Skp family.</text>
</comment>
<name>A0A316DGL7_9BACT</name>
<dbReference type="RefSeq" id="WP_109745575.1">
    <property type="nucleotide sequence ID" value="NZ_QGGO01000049.1"/>
</dbReference>